<evidence type="ECO:0000259" key="2">
    <source>
        <dbReference type="Pfam" id="PF13020"/>
    </source>
</evidence>
<sequence length="2704" mass="304041">MYGHPDQFRPPGGGGRRGQPPSLTPNPNFYHHNPAFQYFHHNLSPSLQPCGYPVQDPNFFVQNPNLPVQNLNFTFEGPISAQNPNFSLRPRLEASPQSPGLSLERIERAVVRARWDLHASGESVSAWKVSQAVVSALRVDSWSSLGFQMQEIPSLHRLMLIEGKINAFIHCFVGVWGITTLHDLQAAICRNEGVENFEDLELGPLLRHPLVLHYFSVNTDKVFKITSAEIISYLCEFLDAFPKNDVKVEEFLDFIAMKRSMSNKEMLMVRIQSLGMHIFAIREAKRLEDNPLKKFLQSMKQKANKKIQKRPLLSSEKKLLDERFSVISERIKLFSSAHEDFSGKHTRFLSSSSEDEDSDEDRGKDIKTEVKVNSNMKHSEKNDRVSSCPYPSVTEEMERLGLKSEVGTPSSVSGLKTKSEAKHNLSSLLKPRGRGKKKKSANANCSMSAPTTIPQKGKKRKAENAIRGSCTPKKKPKKEDKPAVYSGMLVRDEDTVSEDELILDASSMRMFIGTWKETCRDLDVAKALMRMLQSYNIRSRERRRLTSLFAMYPFIGLLNVAVISIKNGMWDNIYDALQAIDQGEVGNTVNEANTEYETIDVQPDERISTAIQTEIADRMPSVPAEDIISKIAAFFKVDYQSLSKGRSLFEKKYTIFKKLYDCEAWLVEQLSVKNFSSLGFGGFSTFIEKHFSSFPKQFCDLLHMESCKNTPLEACMRQHQLVMLVSQASSSLWEDEAVTKQMILTLLRKQFPLLDFRITENGSMEDFLDAVKDYRNNLMSKCVIYSAALFGSSCKGQVIADVVKLSEDKVGTSISSEILAPVTSKEAASVLLKAPMLADLISWSNWDQVFAPSLGPLMEFLLNEINSKELLCLATRDGKVLRVDQSATVDSFLAAALIGSSFLTALQLVSLISVVGGEKHVPLSLLKCHSCRAFEVIELNFQGAKVSGNTKEKVLSPSRFFLESLGYIPADFRAFAADVFFKGLRSVVKDAPSAVLEECDQLEHRIMLHGVGLSLGIVEWIHDYNSFTSDAESVSSATDCRYKKVEGSDYEINIKHIEGPVDKKSSVDDENVRRGKVEGICSAFDGAVDVKGQTGGVVSVETDAPLLIESIRQDEFGLNPTFSATESSMLKKQHARLGRALHCLSRELYSQDSHFLLELVQNADDNTYPENVEPTLILILQGSGIIVLNNERGFSAANIRALCDVGNSTKKRSTGGYIGQKGIGFKSVFRVTDAPEIHSNGFHIKFDISEGQIGFVLPTLVPACNIDFYCKLASGDDNPLDHSSWNTCIVLPFKSQLLEGNAMSGVMTKFSDLHPSLLLFLHRLKCIKFRNMLDDSLVTMRKEVLENGLVRVSHGKERMTWLVVSEKLQADFIRHDVQLTEIALAFTLKESEDGYYIPSLEQQPVFAFLPLRTYGLKFILQGDFVLPSSREEVDGDSPWNQWLLSEFPSLFVRAEESFCALPCFRENKGRAVSAYMSFVPLIGEVHGFFSCLPRMIISKLRMSNCLLLDGENWEWIPPCKALRGWDEQAQKLFSNSLLRDHLGIGFLNKDIILSDQLARALGVEEYGLKTLVRVISSLCEKGNGVQLMGLDWLFHWLNALYSMSLKSSSGENSEIENDLIKNLKKIAFIPLSDGTFSSLLEGTIWLHTNSMNSSINGDYGSEASHNICCKLRIVNPSLFSSSDMHLVDNVTKILQRIGVQRLSAHEIIRGHILPALCDERNGNEDQNLMIECICFVMVHLQSNCPSCRTERESIIYELRNKALILTNYGFKRPVEVPIHFSEEYGNPIKIDRLVNPEDMRWHEVDKSYLVHPMNDSHLCGLKNWRDFFQELGITDFVQVAQVERHFTEISHMLPEIRLKDMHLIGPGSVGKDWESNELVNLLSLLAKSGNPESCKYLLDILDLHWDSLFCDKVMGHFHLTSTMNDPVVFESSFLRHLRNVQWVVSSMDNELHYASDLFHDCDSVRSVLGHSAPYAVPQVRSTKLRSGIGFKTKVTLNDVLAILDLWRRSETSFNASIAQMSRLYTFVWNKLAYAKGSIASKFKAQKFIFVPSVSVSRHDSLVPGLFCSPEEVYWHDSTGVLDQMNEEFASDVLNHHVPLKTIHNIYSGLHDFFVIECGVPESPRFDGYVMILQRLSKTVLPSQAAHAVYKIFQKWNEELNSGSLDAAAIGHLRESLTKTQFTVLPTVQDKWVSLHPSFGLICWVDDKKLYKEFKNLMGIDFLRFCEPSEDDELMLPTRMSNLLRALGIPALSEVITPEAKYEGPSDSSLKASLINWALPYAQRYLYCMHSEKYSELKESGFDNVNNLQVLVVEKLSYRNLVKCIKESSKKLYNCSSILQGNTLYVAHDSEMHAVFLELSRLFFCGTPNLYMANFLHMIMTMAESGSPKSLVEKFVLDTQKVSELPAEEPVWSIEIPRTPLPKGPDESLPSASASTAESEQTAVKSNKRKASWPPIDWKTAPDFKYARQNGLRSRAASSGEMLHQESKDEDSEVIIAEVENAIPDDINVTLKVMADSESPAAEWIPLESNILEDELAVDSNHASDGPGPSSGPGSLKFYHRDQLNTGAPDPAQAILTGRLGELAAYKYFSESFGSQRKVNWVNEVSETGLPYDILIGDHQYNREYIEVKATTSSRKDWFKITLREWQFAIEMGDLFSVAHVVLKDKKAARVSVFRNPLKLCQQGKLQLVLLMPKESKKEFSVAAS</sequence>
<dbReference type="EMBL" id="MTKT01005379">
    <property type="protein sequence ID" value="OWM67596.1"/>
    <property type="molecule type" value="Genomic_DNA"/>
</dbReference>
<feature type="compositionally biased region" description="Low complexity" evidence="1">
    <location>
        <begin position="2545"/>
        <end position="2554"/>
    </location>
</feature>
<feature type="compositionally biased region" description="Polar residues" evidence="1">
    <location>
        <begin position="407"/>
        <end position="416"/>
    </location>
</feature>
<feature type="region of interest" description="Disordered" evidence="1">
    <location>
        <begin position="2415"/>
        <end position="2451"/>
    </location>
</feature>
<feature type="compositionally biased region" description="Low complexity" evidence="1">
    <location>
        <begin position="2430"/>
        <end position="2442"/>
    </location>
</feature>
<evidence type="ECO:0000313" key="5">
    <source>
        <dbReference type="Proteomes" id="UP000197138"/>
    </source>
</evidence>
<feature type="compositionally biased region" description="Basic residues" evidence="1">
    <location>
        <begin position="431"/>
        <end position="440"/>
    </location>
</feature>
<feature type="region of interest" description="Disordered" evidence="1">
    <location>
        <begin position="2538"/>
        <end position="2562"/>
    </location>
</feature>
<dbReference type="PANTHER" id="PTHR32387:SF0">
    <property type="entry name" value="PROTEIN NO VEIN"/>
    <property type="match status" value="1"/>
</dbReference>
<gene>
    <name evidence="4" type="ORF">CDL15_Pgr024681</name>
</gene>
<feature type="region of interest" description="Disordered" evidence="1">
    <location>
        <begin position="1"/>
        <end position="27"/>
    </location>
</feature>
<protein>
    <submittedName>
        <fullName evidence="4">Uncharacterized protein</fullName>
    </submittedName>
</protein>
<dbReference type="Gene3D" id="3.30.565.10">
    <property type="entry name" value="Histidine kinase-like ATPase, C-terminal domain"/>
    <property type="match status" value="1"/>
</dbReference>
<dbReference type="Pfam" id="PF13020">
    <property type="entry name" value="NOV_C"/>
    <property type="match status" value="1"/>
</dbReference>
<organism evidence="4 5">
    <name type="scientific">Punica granatum</name>
    <name type="common">Pomegranate</name>
    <dbReference type="NCBI Taxonomy" id="22663"/>
    <lineage>
        <taxon>Eukaryota</taxon>
        <taxon>Viridiplantae</taxon>
        <taxon>Streptophyta</taxon>
        <taxon>Embryophyta</taxon>
        <taxon>Tracheophyta</taxon>
        <taxon>Spermatophyta</taxon>
        <taxon>Magnoliopsida</taxon>
        <taxon>eudicotyledons</taxon>
        <taxon>Gunneridae</taxon>
        <taxon>Pentapetalae</taxon>
        <taxon>rosids</taxon>
        <taxon>malvids</taxon>
        <taxon>Myrtales</taxon>
        <taxon>Lythraceae</taxon>
        <taxon>Punica</taxon>
    </lineage>
</organism>
<evidence type="ECO:0000256" key="1">
    <source>
        <dbReference type="SAM" id="MobiDB-lite"/>
    </source>
</evidence>
<feature type="compositionally biased region" description="Basic and acidic residues" evidence="1">
    <location>
        <begin position="361"/>
        <end position="370"/>
    </location>
</feature>
<dbReference type="GO" id="GO:0009793">
    <property type="term" value="P:embryo development ending in seed dormancy"/>
    <property type="evidence" value="ECO:0007669"/>
    <property type="project" value="TreeGrafter"/>
</dbReference>
<feature type="compositionally biased region" description="Polar residues" evidence="1">
    <location>
        <begin position="441"/>
        <end position="454"/>
    </location>
</feature>
<feature type="region of interest" description="Disordered" evidence="1">
    <location>
        <begin position="345"/>
        <end position="482"/>
    </location>
</feature>
<dbReference type="InterPro" id="IPR058210">
    <property type="entry name" value="SACS/Nov_dom"/>
</dbReference>
<evidence type="ECO:0000313" key="4">
    <source>
        <dbReference type="EMBL" id="OWM67596.1"/>
    </source>
</evidence>
<dbReference type="Pfam" id="PF25794">
    <property type="entry name" value="SACS"/>
    <property type="match status" value="1"/>
</dbReference>
<dbReference type="GO" id="GO:0048364">
    <property type="term" value="P:root development"/>
    <property type="evidence" value="ECO:0007669"/>
    <property type="project" value="TreeGrafter"/>
</dbReference>
<comment type="caution">
    <text evidence="4">The sequence shown here is derived from an EMBL/GenBank/DDBJ whole genome shotgun (WGS) entry which is preliminary data.</text>
</comment>
<accession>A0A218W4N5</accession>
<dbReference type="GO" id="GO:0010305">
    <property type="term" value="P:leaf vascular tissue pattern formation"/>
    <property type="evidence" value="ECO:0007669"/>
    <property type="project" value="TreeGrafter"/>
</dbReference>
<dbReference type="InterPro" id="IPR052957">
    <property type="entry name" value="Auxin_embryo_med"/>
</dbReference>
<dbReference type="PANTHER" id="PTHR32387">
    <property type="entry name" value="WU:FJ29H11"/>
    <property type="match status" value="1"/>
</dbReference>
<feature type="domain" description="Protein NO VEIN C-terminal" evidence="2">
    <location>
        <begin position="2580"/>
        <end position="2666"/>
    </location>
</feature>
<name>A0A218W4N5_PUNGR</name>
<dbReference type="NCBIfam" id="NF047352">
    <property type="entry name" value="P_loop_sacsin"/>
    <property type="match status" value="1"/>
</dbReference>
<dbReference type="GO" id="GO:0005634">
    <property type="term" value="C:nucleus"/>
    <property type="evidence" value="ECO:0007669"/>
    <property type="project" value="TreeGrafter"/>
</dbReference>
<reference evidence="5" key="1">
    <citation type="journal article" date="2017" name="Plant J.">
        <title>The pomegranate (Punica granatum L.) genome and the genomics of punicalagin biosynthesis.</title>
        <authorList>
            <person name="Qin G."/>
            <person name="Xu C."/>
            <person name="Ming R."/>
            <person name="Tang H."/>
            <person name="Guyot R."/>
            <person name="Kramer E.M."/>
            <person name="Hu Y."/>
            <person name="Yi X."/>
            <person name="Qi Y."/>
            <person name="Xu X."/>
            <person name="Gao Z."/>
            <person name="Pan H."/>
            <person name="Jian J."/>
            <person name="Tian Y."/>
            <person name="Yue Z."/>
            <person name="Xu Y."/>
        </authorList>
    </citation>
    <scope>NUCLEOTIDE SEQUENCE [LARGE SCALE GENOMIC DNA]</scope>
    <source>
        <strain evidence="5">cv. Dabenzi</strain>
    </source>
</reference>
<feature type="domain" description="Sacsin/Nov" evidence="3">
    <location>
        <begin position="1153"/>
        <end position="1244"/>
    </location>
</feature>
<dbReference type="Proteomes" id="UP000197138">
    <property type="component" value="Unassembled WGS sequence"/>
</dbReference>
<dbReference type="InterPro" id="IPR024975">
    <property type="entry name" value="NOV_C"/>
</dbReference>
<dbReference type="SUPFAM" id="SSF55874">
    <property type="entry name" value="ATPase domain of HSP90 chaperone/DNA topoisomerase II/histidine kinase"/>
    <property type="match status" value="1"/>
</dbReference>
<dbReference type="InterPro" id="IPR036890">
    <property type="entry name" value="HATPase_C_sf"/>
</dbReference>
<proteinExistence type="predicted"/>
<evidence type="ECO:0000259" key="3">
    <source>
        <dbReference type="Pfam" id="PF25794"/>
    </source>
</evidence>